<dbReference type="SUPFAM" id="SSF48008">
    <property type="entry name" value="GntR ligand-binding domain-like"/>
    <property type="match status" value="1"/>
</dbReference>
<keyword evidence="1" id="KW-0805">Transcription regulation</keyword>
<protein>
    <submittedName>
        <fullName evidence="5">FCD domain-containing protein</fullName>
    </submittedName>
</protein>
<proteinExistence type="predicted"/>
<dbReference type="RefSeq" id="WP_251803264.1">
    <property type="nucleotide sequence ID" value="NZ_JAMQOL010000061.1"/>
</dbReference>
<dbReference type="Proteomes" id="UP001523216">
    <property type="component" value="Unassembled WGS sequence"/>
</dbReference>
<dbReference type="EMBL" id="JAMQOL010000061">
    <property type="protein sequence ID" value="MCM4083565.1"/>
    <property type="molecule type" value="Genomic_DNA"/>
</dbReference>
<comment type="caution">
    <text evidence="5">The sequence shown here is derived from an EMBL/GenBank/DDBJ whole genome shotgun (WGS) entry which is preliminary data.</text>
</comment>
<gene>
    <name evidence="5" type="ORF">LXN57_39060</name>
</gene>
<keyword evidence="6" id="KW-1185">Reference proteome</keyword>
<dbReference type="InterPro" id="IPR008920">
    <property type="entry name" value="TF_FadR/GntR_C"/>
</dbReference>
<evidence type="ECO:0000259" key="4">
    <source>
        <dbReference type="Pfam" id="PF07729"/>
    </source>
</evidence>
<dbReference type="Pfam" id="PF07729">
    <property type="entry name" value="FCD"/>
    <property type="match status" value="1"/>
</dbReference>
<evidence type="ECO:0000313" key="5">
    <source>
        <dbReference type="EMBL" id="MCM4083565.1"/>
    </source>
</evidence>
<organism evidence="5 6">
    <name type="scientific">Paractinoplanes hotanensis</name>
    <dbReference type="NCBI Taxonomy" id="2906497"/>
    <lineage>
        <taxon>Bacteria</taxon>
        <taxon>Bacillati</taxon>
        <taxon>Actinomycetota</taxon>
        <taxon>Actinomycetes</taxon>
        <taxon>Micromonosporales</taxon>
        <taxon>Micromonosporaceae</taxon>
        <taxon>Paractinoplanes</taxon>
    </lineage>
</organism>
<evidence type="ECO:0000313" key="6">
    <source>
        <dbReference type="Proteomes" id="UP001523216"/>
    </source>
</evidence>
<feature type="domain" description="GntR C-terminal" evidence="4">
    <location>
        <begin position="23"/>
        <end position="136"/>
    </location>
</feature>
<evidence type="ECO:0000256" key="1">
    <source>
        <dbReference type="ARBA" id="ARBA00023015"/>
    </source>
</evidence>
<dbReference type="Gene3D" id="1.20.120.530">
    <property type="entry name" value="GntR ligand-binding domain-like"/>
    <property type="match status" value="1"/>
</dbReference>
<evidence type="ECO:0000256" key="2">
    <source>
        <dbReference type="ARBA" id="ARBA00023125"/>
    </source>
</evidence>
<keyword evidence="2" id="KW-0238">DNA-binding</keyword>
<reference evidence="5 6" key="1">
    <citation type="submission" date="2022-06" db="EMBL/GenBank/DDBJ databases">
        <title>Actinoplanes abujensis sp. nov., isolated from Nigerian arid soil.</title>
        <authorList>
            <person name="Ding P."/>
        </authorList>
    </citation>
    <scope>NUCLEOTIDE SEQUENCE [LARGE SCALE GENOMIC DNA]</scope>
    <source>
        <strain evidence="6">TRM88002</strain>
    </source>
</reference>
<name>A0ABT0YCP1_9ACTN</name>
<accession>A0ABT0YCP1</accession>
<evidence type="ECO:0000256" key="3">
    <source>
        <dbReference type="ARBA" id="ARBA00023163"/>
    </source>
</evidence>
<dbReference type="InterPro" id="IPR011711">
    <property type="entry name" value="GntR_C"/>
</dbReference>
<sequence length="155" mass="16457">MLRSREVDTPDARAARVALSVTTAMHELALHEAFPSLSDGAFDAMRQANTRFAGALRVHDVDAAIAADDQFHAVAVTLSGNAALRTVLEQFTPPLRRAERLRFSSPTGHDSVAQHARVIELSQAGDLEAAVAATRANWQTLAPLLGLPGATPGRA</sequence>
<keyword evidence="3" id="KW-0804">Transcription</keyword>